<dbReference type="EC" id="3.1.3.62" evidence="4"/>
<dbReference type="InterPro" id="IPR000560">
    <property type="entry name" value="His_Pase_clade-2"/>
</dbReference>
<evidence type="ECO:0000256" key="5">
    <source>
        <dbReference type="ARBA" id="ARBA00018097"/>
    </source>
</evidence>
<comment type="catalytic activity">
    <reaction evidence="13">
        <text>1D-myo-inositol 1,2,4,5,6-pentakisphosphate + H2O = 1D-myo-inositol 1,2,5,6-tetrakisphosphate + phosphate</text>
        <dbReference type="Rhea" id="RHEA:77115"/>
        <dbReference type="ChEBI" id="CHEBI:15377"/>
        <dbReference type="ChEBI" id="CHEBI:43474"/>
        <dbReference type="ChEBI" id="CHEBI:57798"/>
        <dbReference type="ChEBI" id="CHEBI:195535"/>
        <dbReference type="EC" id="3.1.3.62"/>
    </reaction>
    <physiologicalReaction direction="left-to-right" evidence="13">
        <dbReference type="Rhea" id="RHEA:77116"/>
    </physiologicalReaction>
</comment>
<evidence type="ECO:0000256" key="12">
    <source>
        <dbReference type="ARBA" id="ARBA00043668"/>
    </source>
</evidence>
<evidence type="ECO:0000256" key="6">
    <source>
        <dbReference type="ARBA" id="ARBA00022475"/>
    </source>
</evidence>
<dbReference type="Gene3D" id="3.40.50.1240">
    <property type="entry name" value="Phosphoglycerate mutase-like"/>
    <property type="match status" value="1"/>
</dbReference>
<feature type="disulfide bond" evidence="16">
    <location>
        <begin position="238"/>
        <end position="252"/>
    </location>
</feature>
<evidence type="ECO:0000256" key="7">
    <source>
        <dbReference type="ARBA" id="ARBA00022729"/>
    </source>
</evidence>
<dbReference type="SUPFAM" id="SSF53254">
    <property type="entry name" value="Phosphoglycerate mutase-like"/>
    <property type="match status" value="1"/>
</dbReference>
<feature type="disulfide bond" evidence="16">
    <location>
        <begin position="46"/>
        <end position="365"/>
    </location>
</feature>
<comment type="subcellular location">
    <subcellularLocation>
        <location evidence="1">Cell membrane</location>
    </subcellularLocation>
</comment>
<keyword evidence="10" id="KW-0325">Glycoprotein</keyword>
<dbReference type="EMBL" id="VJMJ01000036">
    <property type="protein sequence ID" value="KAF0741729.1"/>
    <property type="molecule type" value="Genomic_DNA"/>
</dbReference>
<keyword evidence="8" id="KW-0378">Hydrolase</keyword>
<keyword evidence="19" id="KW-1185">Reference proteome</keyword>
<dbReference type="InterPro" id="IPR029033">
    <property type="entry name" value="His_PPase_superfam"/>
</dbReference>
<dbReference type="EC" id="3.1.3.80" evidence="3"/>
<organism evidence="18 19">
    <name type="scientific">Aphanomyces euteiches</name>
    <dbReference type="NCBI Taxonomy" id="100861"/>
    <lineage>
        <taxon>Eukaryota</taxon>
        <taxon>Sar</taxon>
        <taxon>Stramenopiles</taxon>
        <taxon>Oomycota</taxon>
        <taxon>Saprolegniomycetes</taxon>
        <taxon>Saprolegniales</taxon>
        <taxon>Verrucalvaceae</taxon>
        <taxon>Aphanomyces</taxon>
    </lineage>
</organism>
<name>A0A6G0XMP1_9STRA</name>
<gene>
    <name evidence="18" type="ORF">Ae201684_003393</name>
</gene>
<keyword evidence="7 17" id="KW-0732">Signal</keyword>
<dbReference type="GO" id="GO:0034417">
    <property type="term" value="F:bisphosphoglycerate 3-phosphatase activity"/>
    <property type="evidence" value="ECO:0007669"/>
    <property type="project" value="UniProtKB-EC"/>
</dbReference>
<comment type="catalytic activity">
    <reaction evidence="14">
        <text>1D-myo-inositol hexakisphosphate + H2O = 1D-myo-inositol 1,2,4,5,6-pentakisphosphate + phosphate</text>
        <dbReference type="Rhea" id="RHEA:16989"/>
        <dbReference type="ChEBI" id="CHEBI:15377"/>
        <dbReference type="ChEBI" id="CHEBI:43474"/>
        <dbReference type="ChEBI" id="CHEBI:57798"/>
        <dbReference type="ChEBI" id="CHEBI:58130"/>
        <dbReference type="EC" id="3.1.3.62"/>
    </reaction>
    <physiologicalReaction direction="left-to-right" evidence="14">
        <dbReference type="Rhea" id="RHEA:16990"/>
    </physiologicalReaction>
</comment>
<dbReference type="PANTHER" id="PTHR20963">
    <property type="entry name" value="MULTIPLE INOSITOL POLYPHOSPHATE PHOSPHATASE-RELATED"/>
    <property type="match status" value="1"/>
</dbReference>
<evidence type="ECO:0000313" key="19">
    <source>
        <dbReference type="Proteomes" id="UP000481153"/>
    </source>
</evidence>
<dbReference type="VEuPathDB" id="FungiDB:AeMF1_020852"/>
<evidence type="ECO:0000256" key="2">
    <source>
        <dbReference type="ARBA" id="ARBA00008422"/>
    </source>
</evidence>
<dbReference type="Pfam" id="PF00328">
    <property type="entry name" value="His_Phos_2"/>
    <property type="match status" value="1"/>
</dbReference>
<dbReference type="InterPro" id="IPR016274">
    <property type="entry name" value="Histidine_acid_Pase_euk"/>
</dbReference>
<dbReference type="Proteomes" id="UP000481153">
    <property type="component" value="Unassembled WGS sequence"/>
</dbReference>
<dbReference type="PANTHER" id="PTHR20963:SF8">
    <property type="entry name" value="MULTIPLE INOSITOL POLYPHOSPHATE PHOSPHATASE 1"/>
    <property type="match status" value="1"/>
</dbReference>
<keyword evidence="9" id="KW-0472">Membrane</keyword>
<sequence>MCQEFLTTVLLAALSSSTLAYPTGLGTKTPYYPQALDFEELPPPTCVPVQVNMVLRHGSRFPTIKVIRAIEATTRKLQARMISLPTWLETWNVETYYPVDEAGQLAPSGVQEMIALGQRIRRKYARDFASHYAKPHFTFESTWKDRTRESATSFAFGFFDGHQPVHYEVAPKGADTELRFFDNCPAYDHAVELNATATLQYSLFANSEAMQRNLKLFQEYFNLSSLTIKDLDTAYDACAFDVAVYGIFHHWCSLFPDDVLHSMEYFKELKQYYRKSHGNAMAVDIAAPLIRDIVESMRNYTDGKGSVQGHFRFAHAETLLPLVSILGFHKDEPPLMASTNAYDRRFRTSELSPFSGNLAFVLYACENESKHMVQVVLNEKQVESPGLGCIYCPLTHWTCHYDPWISHWDFQAQCTI</sequence>
<accession>A0A6G0XMP1</accession>
<evidence type="ECO:0000256" key="14">
    <source>
        <dbReference type="ARBA" id="ARBA00043691"/>
    </source>
</evidence>
<evidence type="ECO:0000256" key="9">
    <source>
        <dbReference type="ARBA" id="ARBA00023136"/>
    </source>
</evidence>
<evidence type="ECO:0000256" key="11">
    <source>
        <dbReference type="ARBA" id="ARBA00031642"/>
    </source>
</evidence>
<evidence type="ECO:0000256" key="15">
    <source>
        <dbReference type="ARBA" id="ARBA00043832"/>
    </source>
</evidence>
<evidence type="ECO:0000256" key="4">
    <source>
        <dbReference type="ARBA" id="ARBA00013040"/>
    </source>
</evidence>
<reference evidence="18 19" key="1">
    <citation type="submission" date="2019-07" db="EMBL/GenBank/DDBJ databases">
        <title>Genomics analysis of Aphanomyces spp. identifies a new class of oomycete effector associated with host adaptation.</title>
        <authorList>
            <person name="Gaulin E."/>
        </authorList>
    </citation>
    <scope>NUCLEOTIDE SEQUENCE [LARGE SCALE GENOMIC DNA]</scope>
    <source>
        <strain evidence="18 19">ATCC 201684</strain>
    </source>
</reference>
<protein>
    <recommendedName>
        <fullName evidence="5">Multiple inositol polyphosphate phosphatase 1</fullName>
        <ecNumber evidence="4">3.1.3.62</ecNumber>
        <ecNumber evidence="3">3.1.3.80</ecNumber>
    </recommendedName>
    <alternativeName>
        <fullName evidence="11">2,3-bisphosphoglycerate 3-phosphatase</fullName>
    </alternativeName>
</protein>
<evidence type="ECO:0000256" key="8">
    <source>
        <dbReference type="ARBA" id="ARBA00022801"/>
    </source>
</evidence>
<evidence type="ECO:0000256" key="16">
    <source>
        <dbReference type="PIRSR" id="PIRSR000894-2"/>
    </source>
</evidence>
<keyword evidence="16" id="KW-1015">Disulfide bond</keyword>
<dbReference type="GO" id="GO:0005886">
    <property type="term" value="C:plasma membrane"/>
    <property type="evidence" value="ECO:0007669"/>
    <property type="project" value="UniProtKB-SubCell"/>
</dbReference>
<feature type="signal peptide" evidence="17">
    <location>
        <begin position="1"/>
        <end position="20"/>
    </location>
</feature>
<comment type="catalytic activity">
    <reaction evidence="15">
        <text>(2R)-2,3-bisphosphoglycerate + H2O = (2R)-2-phosphoglycerate + phosphate</text>
        <dbReference type="Rhea" id="RHEA:27381"/>
        <dbReference type="ChEBI" id="CHEBI:15377"/>
        <dbReference type="ChEBI" id="CHEBI:43474"/>
        <dbReference type="ChEBI" id="CHEBI:58248"/>
        <dbReference type="ChEBI" id="CHEBI:58289"/>
        <dbReference type="EC" id="3.1.3.80"/>
    </reaction>
    <physiologicalReaction direction="left-to-right" evidence="15">
        <dbReference type="Rhea" id="RHEA:27382"/>
    </physiologicalReaction>
</comment>
<proteinExistence type="inferred from homology"/>
<evidence type="ECO:0000313" key="18">
    <source>
        <dbReference type="EMBL" id="KAF0741729.1"/>
    </source>
</evidence>
<comment type="caution">
    <text evidence="18">The sequence shown here is derived from an EMBL/GenBank/DDBJ whole genome shotgun (WGS) entry which is preliminary data.</text>
</comment>
<evidence type="ECO:0000256" key="13">
    <source>
        <dbReference type="ARBA" id="ARBA00043671"/>
    </source>
</evidence>
<evidence type="ECO:0000256" key="17">
    <source>
        <dbReference type="SAM" id="SignalP"/>
    </source>
</evidence>
<dbReference type="AlphaFoldDB" id="A0A6G0XMP1"/>
<evidence type="ECO:0000256" key="3">
    <source>
        <dbReference type="ARBA" id="ARBA00012976"/>
    </source>
</evidence>
<dbReference type="PIRSF" id="PIRSF000894">
    <property type="entry name" value="Acid_phosphatase"/>
    <property type="match status" value="1"/>
</dbReference>
<dbReference type="GO" id="GO:0003993">
    <property type="term" value="F:acid phosphatase activity"/>
    <property type="evidence" value="ECO:0007669"/>
    <property type="project" value="TreeGrafter"/>
</dbReference>
<evidence type="ECO:0000256" key="10">
    <source>
        <dbReference type="ARBA" id="ARBA00023180"/>
    </source>
</evidence>
<dbReference type="GO" id="GO:0052745">
    <property type="term" value="F:inositol phosphate phosphatase activity"/>
    <property type="evidence" value="ECO:0007669"/>
    <property type="project" value="TreeGrafter"/>
</dbReference>
<comment type="similarity">
    <text evidence="2">Belongs to the histidine acid phosphatase family. MINPP1 subfamily.</text>
</comment>
<comment type="catalytic activity">
    <reaction evidence="12">
        <text>1D-myo-inositol 1,2,5,6-tetrakisphosphate + H2O = 1D-myo-inositol 1,2,6-trisphosphate + phosphate</text>
        <dbReference type="Rhea" id="RHEA:77119"/>
        <dbReference type="ChEBI" id="CHEBI:15377"/>
        <dbReference type="ChEBI" id="CHEBI:43474"/>
        <dbReference type="ChEBI" id="CHEBI:195535"/>
        <dbReference type="ChEBI" id="CHEBI:195537"/>
        <dbReference type="EC" id="3.1.3.62"/>
    </reaction>
    <physiologicalReaction direction="left-to-right" evidence="12">
        <dbReference type="Rhea" id="RHEA:77120"/>
    </physiologicalReaction>
</comment>
<keyword evidence="6" id="KW-1003">Cell membrane</keyword>
<feature type="chain" id="PRO_5026319903" description="Multiple inositol polyphosphate phosphatase 1" evidence="17">
    <location>
        <begin position="21"/>
        <end position="416"/>
    </location>
</feature>
<dbReference type="CDD" id="cd07061">
    <property type="entry name" value="HP_HAP_like"/>
    <property type="match status" value="1"/>
</dbReference>
<evidence type="ECO:0000256" key="1">
    <source>
        <dbReference type="ARBA" id="ARBA00004236"/>
    </source>
</evidence>